<dbReference type="Proteomes" id="UP001321492">
    <property type="component" value="Unassembled WGS sequence"/>
</dbReference>
<feature type="region of interest" description="Disordered" evidence="2">
    <location>
        <begin position="124"/>
        <end position="150"/>
    </location>
</feature>
<feature type="domain" description="CSD" evidence="3">
    <location>
        <begin position="55"/>
        <end position="121"/>
    </location>
</feature>
<evidence type="ECO:0000259" key="3">
    <source>
        <dbReference type="PROSITE" id="PS51857"/>
    </source>
</evidence>
<feature type="region of interest" description="Disordered" evidence="2">
    <location>
        <begin position="1"/>
        <end position="48"/>
    </location>
</feature>
<dbReference type="InterPro" id="IPR011129">
    <property type="entry name" value="CSD"/>
</dbReference>
<gene>
    <name evidence="4" type="ORF">QNA08_15570</name>
</gene>
<keyword evidence="5" id="KW-1185">Reference proteome</keyword>
<name>A0ABT7AJT6_9HYPH</name>
<feature type="compositionally biased region" description="Gly residues" evidence="2">
    <location>
        <begin position="133"/>
        <end position="149"/>
    </location>
</feature>
<dbReference type="PRINTS" id="PR00050">
    <property type="entry name" value="COLDSHOCK"/>
</dbReference>
<dbReference type="EMBL" id="JASJEV010000011">
    <property type="protein sequence ID" value="MDJ1159642.1"/>
    <property type="molecule type" value="Genomic_DNA"/>
</dbReference>
<comment type="subcellular location">
    <subcellularLocation>
        <location evidence="1">Cytoplasm</location>
    </subcellularLocation>
</comment>
<dbReference type="Pfam" id="PF00313">
    <property type="entry name" value="CSD"/>
    <property type="match status" value="2"/>
</dbReference>
<dbReference type="PANTHER" id="PTHR11544">
    <property type="entry name" value="COLD SHOCK DOMAIN CONTAINING PROTEINS"/>
    <property type="match status" value="1"/>
</dbReference>
<proteinExistence type="predicted"/>
<comment type="caution">
    <text evidence="4">The sequence shown here is derived from an EMBL/GenBank/DDBJ whole genome shotgun (WGS) entry which is preliminary data.</text>
</comment>
<evidence type="ECO:0000313" key="4">
    <source>
        <dbReference type="EMBL" id="MDJ1159642.1"/>
    </source>
</evidence>
<evidence type="ECO:0000256" key="2">
    <source>
        <dbReference type="SAM" id="MobiDB-lite"/>
    </source>
</evidence>
<organism evidence="4 5">
    <name type="scientific">Chelatococcus albus</name>
    <dbReference type="NCBI Taxonomy" id="3047466"/>
    <lineage>
        <taxon>Bacteria</taxon>
        <taxon>Pseudomonadati</taxon>
        <taxon>Pseudomonadota</taxon>
        <taxon>Alphaproteobacteria</taxon>
        <taxon>Hyphomicrobiales</taxon>
        <taxon>Chelatococcaceae</taxon>
        <taxon>Chelatococcus</taxon>
    </lineage>
</organism>
<dbReference type="PROSITE" id="PS00352">
    <property type="entry name" value="CSD_1"/>
    <property type="match status" value="1"/>
</dbReference>
<feature type="domain" description="CSD" evidence="3">
    <location>
        <begin position="157"/>
        <end position="222"/>
    </location>
</feature>
<reference evidence="4 5" key="1">
    <citation type="submission" date="2023-05" db="EMBL/GenBank/DDBJ databases">
        <title>Chelatococcus sp. nov., a moderately thermophilic bacterium isolated from hot spring microbial mat.</title>
        <authorList>
            <person name="Hu C.-J."/>
            <person name="Li W.-J."/>
        </authorList>
    </citation>
    <scope>NUCLEOTIDE SEQUENCE [LARGE SCALE GENOMIC DNA]</scope>
    <source>
        <strain evidence="4 5">SYSU G07232</strain>
    </source>
</reference>
<dbReference type="SMART" id="SM00357">
    <property type="entry name" value="CSP"/>
    <property type="match status" value="2"/>
</dbReference>
<dbReference type="Gene3D" id="2.40.50.140">
    <property type="entry name" value="Nucleic acid-binding proteins"/>
    <property type="match status" value="2"/>
</dbReference>
<dbReference type="InterPro" id="IPR012340">
    <property type="entry name" value="NA-bd_OB-fold"/>
</dbReference>
<dbReference type="PROSITE" id="PS51857">
    <property type="entry name" value="CSD_2"/>
    <property type="match status" value="2"/>
</dbReference>
<feature type="compositionally biased region" description="Basic and acidic residues" evidence="2">
    <location>
        <begin position="20"/>
        <end position="34"/>
    </location>
</feature>
<dbReference type="InterPro" id="IPR019844">
    <property type="entry name" value="CSD_CS"/>
</dbReference>
<accession>A0ABT7AJT6</accession>
<feature type="compositionally biased region" description="Basic and acidic residues" evidence="2">
    <location>
        <begin position="1"/>
        <end position="12"/>
    </location>
</feature>
<dbReference type="InterPro" id="IPR050181">
    <property type="entry name" value="Cold_shock_domain"/>
</dbReference>
<dbReference type="CDD" id="cd04458">
    <property type="entry name" value="CSP_CDS"/>
    <property type="match status" value="2"/>
</dbReference>
<dbReference type="SUPFAM" id="SSF50249">
    <property type="entry name" value="Nucleic acid-binding proteins"/>
    <property type="match status" value="2"/>
</dbReference>
<protein>
    <submittedName>
        <fullName evidence="4">Cold shock domain-containing protein</fullName>
    </submittedName>
</protein>
<dbReference type="InterPro" id="IPR002059">
    <property type="entry name" value="CSP_DNA-bd"/>
</dbReference>
<sequence>MNRYDDFRDSRRGSGRGGRSFHDDGFGAPRRDRGPGGGRFGDEGGDYFQAPTGPVIDGVVKWFNPAKGFGFITCNDGSGDAFLPLRAIEAAGHSTAEPGAPIKVRVRNGAKGIQVAEVVELGAGDPNAVPSDRGGGGGFGGPRRGGGGPHAHLPAEEALGTVKWYNRDKGFGFIQPDDGGKDVFVHASALRRAGLQDLAEGERVTMQVVTSDKGREARDISVGG</sequence>
<evidence type="ECO:0000256" key="1">
    <source>
        <dbReference type="RuleBase" id="RU000408"/>
    </source>
</evidence>
<evidence type="ECO:0000313" key="5">
    <source>
        <dbReference type="Proteomes" id="UP001321492"/>
    </source>
</evidence>